<dbReference type="SUPFAM" id="SSF51735">
    <property type="entry name" value="NAD(P)-binding Rossmann-fold domains"/>
    <property type="match status" value="1"/>
</dbReference>
<protein>
    <submittedName>
        <fullName evidence="2">Gfo/Idh/MocA family oxidoreductase</fullName>
    </submittedName>
</protein>
<dbReference type="PANTHER" id="PTHR43377:SF1">
    <property type="entry name" value="BILIVERDIN REDUCTASE A"/>
    <property type="match status" value="1"/>
</dbReference>
<evidence type="ECO:0000313" key="3">
    <source>
        <dbReference type="Proteomes" id="UP001598138"/>
    </source>
</evidence>
<gene>
    <name evidence="2" type="ORF">U0R10_06875</name>
</gene>
<dbReference type="InterPro" id="IPR051450">
    <property type="entry name" value="Gfo/Idh/MocA_Oxidoreductases"/>
</dbReference>
<dbReference type="Gene3D" id="3.40.50.720">
    <property type="entry name" value="NAD(P)-binding Rossmann-like Domain"/>
    <property type="match status" value="1"/>
</dbReference>
<evidence type="ECO:0000313" key="2">
    <source>
        <dbReference type="EMBL" id="MFD3394338.1"/>
    </source>
</evidence>
<dbReference type="RefSeq" id="WP_377983220.1">
    <property type="nucleotide sequence ID" value="NZ_JBBKXZ010000002.1"/>
</dbReference>
<sequence length="337" mass="37372">MKCIIVGSGRMGRRHIQVVKNLGYELVGLHDISRESLEIAKDEYQLSDEILTTNLEDLFVYGVPDCAIISTTADSHESITCLFASKGVSYILVEKPMATSVAKCLHMINVCASHGTKLAINHQMRFLDQYRIPKSMLTSEAFGGMKSMTVIAGNFGFSMNAIHYFEAFRYMTDEIPYEVTAWFSEGKVSNPRGERFEDRAGSIRVTTRSGKVLYMEIGDEQGHGIIVNYFGRNGFILVNELTGELKSEVRKSEYWDLPTTRYGMPADALTDKIKAVEVIDSTAAVLKALISDEDSVTGEDGLLAVKVLVAAYESVSKGGLPVKIDQCNNLDQEYPWA</sequence>
<evidence type="ECO:0000259" key="1">
    <source>
        <dbReference type="Pfam" id="PF01408"/>
    </source>
</evidence>
<dbReference type="Gene3D" id="3.30.360.10">
    <property type="entry name" value="Dihydrodipicolinate Reductase, domain 2"/>
    <property type="match status" value="1"/>
</dbReference>
<dbReference type="PANTHER" id="PTHR43377">
    <property type="entry name" value="BILIVERDIN REDUCTASE A"/>
    <property type="match status" value="1"/>
</dbReference>
<keyword evidence="3" id="KW-1185">Reference proteome</keyword>
<dbReference type="EMBL" id="JBBKXZ010000002">
    <property type="protein sequence ID" value="MFD3394338.1"/>
    <property type="molecule type" value="Genomic_DNA"/>
</dbReference>
<comment type="caution">
    <text evidence="2">The sequence shown here is derived from an EMBL/GenBank/DDBJ whole genome shotgun (WGS) entry which is preliminary data.</text>
</comment>
<accession>A0ABW6DFS8</accession>
<organism evidence="2 3">
    <name type="scientific">Aquirufa avitistagni</name>
    <dbReference type="NCBI Taxonomy" id="3104728"/>
    <lineage>
        <taxon>Bacteria</taxon>
        <taxon>Pseudomonadati</taxon>
        <taxon>Bacteroidota</taxon>
        <taxon>Cytophagia</taxon>
        <taxon>Cytophagales</taxon>
        <taxon>Flectobacillaceae</taxon>
        <taxon>Aquirufa</taxon>
    </lineage>
</organism>
<dbReference type="InterPro" id="IPR036291">
    <property type="entry name" value="NAD(P)-bd_dom_sf"/>
</dbReference>
<proteinExistence type="predicted"/>
<reference evidence="2 3" key="1">
    <citation type="submission" date="2024-03" db="EMBL/GenBank/DDBJ databases">
        <title>Aquirufa genome sequencing.</title>
        <authorList>
            <person name="Pitt A."/>
            <person name="Hahn M.W."/>
        </authorList>
    </citation>
    <scope>NUCLEOTIDE SEQUENCE [LARGE SCALE GENOMIC DNA]</scope>
    <source>
        <strain evidence="2 3">OSTEICH-129V</strain>
    </source>
</reference>
<feature type="domain" description="Gfo/Idh/MocA-like oxidoreductase N-terminal" evidence="1">
    <location>
        <begin position="1"/>
        <end position="122"/>
    </location>
</feature>
<dbReference type="InterPro" id="IPR000683">
    <property type="entry name" value="Gfo/Idh/MocA-like_OxRdtase_N"/>
</dbReference>
<dbReference type="Pfam" id="PF01408">
    <property type="entry name" value="GFO_IDH_MocA"/>
    <property type="match status" value="1"/>
</dbReference>
<dbReference type="Proteomes" id="UP001598138">
    <property type="component" value="Unassembled WGS sequence"/>
</dbReference>
<name>A0ABW6DFS8_9BACT</name>